<accession>A0ABR4KPR7</accession>
<name>A0ABR4KPR7_9EURO</name>
<sequence length="74" mass="7825">MFCVITQFFFTPVAHGLPLSIPPTTGCSASPGYSPIILILLKVLPGQLILLPAIVPHNLNNTNPSQFVLASGII</sequence>
<comment type="caution">
    <text evidence="2">The sequence shown here is derived from an EMBL/GenBank/DDBJ whole genome shotgun (WGS) entry which is preliminary data.</text>
</comment>
<feature type="chain" id="PRO_5046499771" evidence="1">
    <location>
        <begin position="17"/>
        <end position="74"/>
    </location>
</feature>
<feature type="signal peptide" evidence="1">
    <location>
        <begin position="1"/>
        <end position="16"/>
    </location>
</feature>
<keyword evidence="3" id="KW-1185">Reference proteome</keyword>
<protein>
    <submittedName>
        <fullName evidence="2">Uncharacterized protein</fullName>
    </submittedName>
</protein>
<gene>
    <name evidence="2" type="ORF">BJY01DRAFT_43869</name>
</gene>
<evidence type="ECO:0000313" key="2">
    <source>
        <dbReference type="EMBL" id="KAL2854269.1"/>
    </source>
</evidence>
<evidence type="ECO:0000313" key="3">
    <source>
        <dbReference type="Proteomes" id="UP001610446"/>
    </source>
</evidence>
<evidence type="ECO:0000256" key="1">
    <source>
        <dbReference type="SAM" id="SignalP"/>
    </source>
</evidence>
<keyword evidence="1" id="KW-0732">Signal</keyword>
<reference evidence="2 3" key="1">
    <citation type="submission" date="2024-07" db="EMBL/GenBank/DDBJ databases">
        <title>Section-level genome sequencing and comparative genomics of Aspergillus sections Usti and Cavernicolus.</title>
        <authorList>
            <consortium name="Lawrence Berkeley National Laboratory"/>
            <person name="Nybo J.L."/>
            <person name="Vesth T.C."/>
            <person name="Theobald S."/>
            <person name="Frisvad J.C."/>
            <person name="Larsen T.O."/>
            <person name="Kjaerboelling I."/>
            <person name="Rothschild-Mancinelli K."/>
            <person name="Lyhne E.K."/>
            <person name="Kogle M.E."/>
            <person name="Barry K."/>
            <person name="Clum A."/>
            <person name="Na H."/>
            <person name="Ledsgaard L."/>
            <person name="Lin J."/>
            <person name="Lipzen A."/>
            <person name="Kuo A."/>
            <person name="Riley R."/>
            <person name="Mondo S."/>
            <person name="Labutti K."/>
            <person name="Haridas S."/>
            <person name="Pangalinan J."/>
            <person name="Salamov A.A."/>
            <person name="Simmons B.A."/>
            <person name="Magnuson J.K."/>
            <person name="Chen J."/>
            <person name="Drula E."/>
            <person name="Henrissat B."/>
            <person name="Wiebenga A."/>
            <person name="Lubbers R.J."/>
            <person name="Gomes A.C."/>
            <person name="Makela M.R."/>
            <person name="Stajich J."/>
            <person name="Grigoriev I.V."/>
            <person name="Mortensen U.H."/>
            <person name="De Vries R.P."/>
            <person name="Baker S.E."/>
            <person name="Andersen M.R."/>
        </authorList>
    </citation>
    <scope>NUCLEOTIDE SEQUENCE [LARGE SCALE GENOMIC DNA]</scope>
    <source>
        <strain evidence="2 3">CBS 123904</strain>
    </source>
</reference>
<proteinExistence type="predicted"/>
<organism evidence="2 3">
    <name type="scientific">Aspergillus pseudoustus</name>
    <dbReference type="NCBI Taxonomy" id="1810923"/>
    <lineage>
        <taxon>Eukaryota</taxon>
        <taxon>Fungi</taxon>
        <taxon>Dikarya</taxon>
        <taxon>Ascomycota</taxon>
        <taxon>Pezizomycotina</taxon>
        <taxon>Eurotiomycetes</taxon>
        <taxon>Eurotiomycetidae</taxon>
        <taxon>Eurotiales</taxon>
        <taxon>Aspergillaceae</taxon>
        <taxon>Aspergillus</taxon>
        <taxon>Aspergillus subgen. Nidulantes</taxon>
    </lineage>
</organism>
<dbReference type="Proteomes" id="UP001610446">
    <property type="component" value="Unassembled WGS sequence"/>
</dbReference>
<dbReference type="EMBL" id="JBFXLU010000016">
    <property type="protein sequence ID" value="KAL2854269.1"/>
    <property type="molecule type" value="Genomic_DNA"/>
</dbReference>